<dbReference type="AlphaFoldDB" id="A0A7G7MLM6"/>
<accession>A0A7G7MLM6</accession>
<dbReference type="KEGG" id="ppel:H6H00_07015"/>
<dbReference type="SUPFAM" id="SSF48452">
    <property type="entry name" value="TPR-like"/>
    <property type="match status" value="1"/>
</dbReference>
<dbReference type="Proteomes" id="UP000515728">
    <property type="component" value="Chromosome"/>
</dbReference>
<organism evidence="1 2">
    <name type="scientific">Pseudonocardia petroleophila</name>
    <dbReference type="NCBI Taxonomy" id="37331"/>
    <lineage>
        <taxon>Bacteria</taxon>
        <taxon>Bacillati</taxon>
        <taxon>Actinomycetota</taxon>
        <taxon>Actinomycetes</taxon>
        <taxon>Pseudonocardiales</taxon>
        <taxon>Pseudonocardiaceae</taxon>
        <taxon>Pseudonocardia</taxon>
    </lineage>
</organism>
<dbReference type="RefSeq" id="WP_185720514.1">
    <property type="nucleotide sequence ID" value="NZ_BAAAWI010000001.1"/>
</dbReference>
<dbReference type="EMBL" id="CP060131">
    <property type="protein sequence ID" value="QNG53687.1"/>
    <property type="molecule type" value="Genomic_DNA"/>
</dbReference>
<dbReference type="Gene3D" id="1.25.40.10">
    <property type="entry name" value="Tetratricopeptide repeat domain"/>
    <property type="match status" value="1"/>
</dbReference>
<name>A0A7G7MLM6_9PSEU</name>
<sequence>MSAEMAGDGASPSWAARLRAGRRERYWKTSTMLLLRDMEDLKGRELRGKIKDLIFWCDSSVADPEVIDAELFADFVDGMCRVVGNYGVIDGVAVEPALRRIIDLQESRRDTTTKLWLTLARFRSMISLEDDRREEALNAALESAPVGSALWAESVLAKAWYLNDISRYGDALRIVGRLRQAIPQELYDGYYACGADTMAGVALFTSFRDLGAARQKLTRACTFSKEADDDVQLRRWTATAHHYLGRIAEVDRDYPEALARYVQGHALQTRCPEELQSIAFIHLRMSEPLIALGYFDEAEDHLRTAAQVCSDYADYSSGRLQVQLGFATLDVAKGRTGFALQTIDATRNEARAIGYWRGELLCLGYKCAVLLRTRSVLRLVPVLLDIIMTMRGGELGRGNAARLLLRLPTVLGVAVRRMSFRPSRPLQPATTTGCPCRVHTPADAVAAGGPSA</sequence>
<keyword evidence="2" id="KW-1185">Reference proteome</keyword>
<gene>
    <name evidence="1" type="ORF">H6H00_07015</name>
</gene>
<evidence type="ECO:0008006" key="3">
    <source>
        <dbReference type="Google" id="ProtNLM"/>
    </source>
</evidence>
<proteinExistence type="predicted"/>
<reference evidence="1 2" key="1">
    <citation type="submission" date="2020-08" db="EMBL/GenBank/DDBJ databases">
        <authorList>
            <person name="Mo P."/>
        </authorList>
    </citation>
    <scope>NUCLEOTIDE SEQUENCE [LARGE SCALE GENOMIC DNA]</scope>
    <source>
        <strain evidence="1 2">CGMCC 4.1532</strain>
    </source>
</reference>
<evidence type="ECO:0000313" key="2">
    <source>
        <dbReference type="Proteomes" id="UP000515728"/>
    </source>
</evidence>
<evidence type="ECO:0000313" key="1">
    <source>
        <dbReference type="EMBL" id="QNG53687.1"/>
    </source>
</evidence>
<protein>
    <recommendedName>
        <fullName evidence="3">MalT-like TPR region domain-containing protein</fullName>
    </recommendedName>
</protein>
<dbReference type="InterPro" id="IPR011990">
    <property type="entry name" value="TPR-like_helical_dom_sf"/>
</dbReference>